<protein>
    <submittedName>
        <fullName evidence="3">Uncharacterized protein</fullName>
    </submittedName>
</protein>
<evidence type="ECO:0000313" key="3">
    <source>
        <dbReference type="EMBL" id="AUN99407.1"/>
    </source>
</evidence>
<dbReference type="GO" id="GO:0004888">
    <property type="term" value="F:transmembrane signaling receptor activity"/>
    <property type="evidence" value="ECO:0007669"/>
    <property type="project" value="TreeGrafter"/>
</dbReference>
<evidence type="ECO:0000313" key="4">
    <source>
        <dbReference type="Proteomes" id="UP000235584"/>
    </source>
</evidence>
<keyword evidence="4" id="KW-1185">Reference proteome</keyword>
<dbReference type="Gene3D" id="1.10.287.950">
    <property type="entry name" value="Methyl-accepting chemotaxis protein"/>
    <property type="match status" value="1"/>
</dbReference>
<dbReference type="GO" id="GO:0005886">
    <property type="term" value="C:plasma membrane"/>
    <property type="evidence" value="ECO:0007669"/>
    <property type="project" value="TreeGrafter"/>
</dbReference>
<dbReference type="KEGG" id="bsto:C0V70_15090"/>
<dbReference type="InterPro" id="IPR051310">
    <property type="entry name" value="MCP_chemotaxis"/>
</dbReference>
<dbReference type="GO" id="GO:0006935">
    <property type="term" value="P:chemotaxis"/>
    <property type="evidence" value="ECO:0007669"/>
    <property type="project" value="UniProtKB-KW"/>
</dbReference>
<dbReference type="RefSeq" id="WP_102244698.1">
    <property type="nucleotide sequence ID" value="NZ_CP025704.1"/>
</dbReference>
<dbReference type="Pfam" id="PF00015">
    <property type="entry name" value="MCPsignal"/>
    <property type="match status" value="1"/>
</dbReference>
<dbReference type="PANTHER" id="PTHR43531:SF11">
    <property type="entry name" value="METHYL-ACCEPTING CHEMOTAXIS PROTEIN 3"/>
    <property type="match status" value="1"/>
</dbReference>
<dbReference type="AlphaFoldDB" id="A0A2K9NV75"/>
<accession>A0A2K9NV75</accession>
<evidence type="ECO:0000256" key="1">
    <source>
        <dbReference type="ARBA" id="ARBA00022500"/>
    </source>
</evidence>
<dbReference type="OrthoDB" id="9816519at2"/>
<dbReference type="PANTHER" id="PTHR43531">
    <property type="entry name" value="PROTEIN ICFG"/>
    <property type="match status" value="1"/>
</dbReference>
<dbReference type="SUPFAM" id="SSF58104">
    <property type="entry name" value="Methyl-accepting chemotaxis protein (MCP) signaling domain"/>
    <property type="match status" value="1"/>
</dbReference>
<dbReference type="InterPro" id="IPR004089">
    <property type="entry name" value="MCPsignal_dom"/>
</dbReference>
<reference evidence="3 4" key="1">
    <citation type="submission" date="2018-01" db="EMBL/GenBank/DDBJ databases">
        <title>Complete genome sequence of Bacteriovorax stolpii DSM12778.</title>
        <authorList>
            <person name="Tang B."/>
            <person name="Chang J."/>
        </authorList>
    </citation>
    <scope>NUCLEOTIDE SEQUENCE [LARGE SCALE GENOMIC DNA]</scope>
    <source>
        <strain evidence="3 4">DSM 12778</strain>
    </source>
</reference>
<dbReference type="GO" id="GO:0007165">
    <property type="term" value="P:signal transduction"/>
    <property type="evidence" value="ECO:0007669"/>
    <property type="project" value="InterPro"/>
</dbReference>
<gene>
    <name evidence="3" type="ORF">C0V70_15090</name>
</gene>
<evidence type="ECO:0000256" key="2">
    <source>
        <dbReference type="ARBA" id="ARBA00029447"/>
    </source>
</evidence>
<organism evidence="3 4">
    <name type="scientific">Bacteriovorax stolpii</name>
    <name type="common">Bdellovibrio stolpii</name>
    <dbReference type="NCBI Taxonomy" id="960"/>
    <lineage>
        <taxon>Bacteria</taxon>
        <taxon>Pseudomonadati</taxon>
        <taxon>Bdellovibrionota</taxon>
        <taxon>Bacteriovoracia</taxon>
        <taxon>Bacteriovoracales</taxon>
        <taxon>Bacteriovoracaceae</taxon>
        <taxon>Bacteriovorax</taxon>
    </lineage>
</organism>
<dbReference type="SMART" id="SM00283">
    <property type="entry name" value="MA"/>
    <property type="match status" value="1"/>
</dbReference>
<dbReference type="Proteomes" id="UP000235584">
    <property type="component" value="Chromosome"/>
</dbReference>
<keyword evidence="1" id="KW-0145">Chemotaxis</keyword>
<sequence length="476" mass="51607">MNTVTMSNQTEKDYLKKVNFWMLLLCLAHIPFIAGIAAYFDTGILSALIVGSLIASGPLAMYFIQKDSKVLSILLGIASMSFSALLIHHARGMIEMHFHIFTFIAMLIVFANPWVILAAAATIAVHHVSFYFLFPASVFNYQASFGIVVVHALFVVAETIPAIITARSFSKYIIAQGSIVKQLEELSDDILSSANSAANNSATLSSNSKEQTKALEVTVLAVDEIIQTIQKSSEDAVKSQSVSQSSKTSADIGQDSMLKMISSIKDIENCNAQMNSQFEDFNHQLTEIVDIIGEIGDKTKVINEIVFQTKLLSFNASVEAARAGEHGKGFAVVAEEIGNLATMSGKSSQEINQLLMTSTNKVESIASESKIKIQQISQVTKEKIQSGNLTANECHEALTAITKNIDEAIALMKNIHLSSGQQSKNANEISKAMKNFGDLTSINTQTATYSEDSSQKLKEQAEGIKEVVESLSKAVA</sequence>
<name>A0A2K9NV75_BACTC</name>
<comment type="similarity">
    <text evidence="2">Belongs to the methyl-accepting chemotaxis (MCP) protein family.</text>
</comment>
<proteinExistence type="inferred from homology"/>
<dbReference type="PROSITE" id="PS50111">
    <property type="entry name" value="CHEMOTAXIS_TRANSDUC_2"/>
    <property type="match status" value="1"/>
</dbReference>
<dbReference type="EMBL" id="CP025704">
    <property type="protein sequence ID" value="AUN99407.1"/>
    <property type="molecule type" value="Genomic_DNA"/>
</dbReference>